<proteinExistence type="predicted"/>
<dbReference type="RefSeq" id="WP_146356752.1">
    <property type="nucleotide sequence ID" value="NZ_VOBR01000022.1"/>
</dbReference>
<feature type="domain" description="SCO6045-like C-terminal" evidence="1">
    <location>
        <begin position="9"/>
        <end position="95"/>
    </location>
</feature>
<evidence type="ECO:0000259" key="1">
    <source>
        <dbReference type="Pfam" id="PF26136"/>
    </source>
</evidence>
<dbReference type="Pfam" id="PF26136">
    <property type="entry name" value="SCO6045_C"/>
    <property type="match status" value="1"/>
</dbReference>
<reference evidence="2 3" key="1">
    <citation type="submission" date="2019-07" db="EMBL/GenBank/DDBJ databases">
        <title>Lentzea xizangensis sp. nov., isolated from Qinghai-Tibetan Plateau Soils.</title>
        <authorList>
            <person name="Huang J."/>
        </authorList>
    </citation>
    <scope>NUCLEOTIDE SEQUENCE [LARGE SCALE GENOMIC DNA]</scope>
    <source>
        <strain evidence="2 3">FXJ1.1311</strain>
    </source>
</reference>
<dbReference type="AlphaFoldDB" id="A0A563ELU9"/>
<organism evidence="2 3">
    <name type="scientific">Lentzea tibetensis</name>
    <dbReference type="NCBI Taxonomy" id="2591470"/>
    <lineage>
        <taxon>Bacteria</taxon>
        <taxon>Bacillati</taxon>
        <taxon>Actinomycetota</taxon>
        <taxon>Actinomycetes</taxon>
        <taxon>Pseudonocardiales</taxon>
        <taxon>Pseudonocardiaceae</taxon>
        <taxon>Lentzea</taxon>
    </lineage>
</organism>
<dbReference type="Proteomes" id="UP000316639">
    <property type="component" value="Unassembled WGS sequence"/>
</dbReference>
<dbReference type="InterPro" id="IPR058711">
    <property type="entry name" value="SCO6045-like_C"/>
</dbReference>
<dbReference type="EMBL" id="VOBR01000022">
    <property type="protein sequence ID" value="TWP48123.1"/>
    <property type="molecule type" value="Genomic_DNA"/>
</dbReference>
<evidence type="ECO:0000313" key="2">
    <source>
        <dbReference type="EMBL" id="TWP48123.1"/>
    </source>
</evidence>
<sequence>MTDARERLAAAQAELLRALLADGPIPAGFDESRFVVERRALLSKRRGVAAMLGPEVANELGERFRPLFDAYATAHPRTAGSRAREDAANFADWARERGELPPVETPRKRWWRRSS</sequence>
<dbReference type="OrthoDB" id="5382443at2"/>
<keyword evidence="3" id="KW-1185">Reference proteome</keyword>
<comment type="caution">
    <text evidence="2">The sequence shown here is derived from an EMBL/GenBank/DDBJ whole genome shotgun (WGS) entry which is preliminary data.</text>
</comment>
<gene>
    <name evidence="2" type="ORF">FKR81_29525</name>
</gene>
<protein>
    <recommendedName>
        <fullName evidence="1">SCO6045-like C-terminal domain-containing protein</fullName>
    </recommendedName>
</protein>
<name>A0A563ELU9_9PSEU</name>
<evidence type="ECO:0000313" key="3">
    <source>
        <dbReference type="Proteomes" id="UP000316639"/>
    </source>
</evidence>
<accession>A0A563ELU9</accession>